<gene>
    <name evidence="1" type="ORF">MIMGU_mgv1a009684mg</name>
</gene>
<keyword evidence="2" id="KW-1185">Reference proteome</keyword>
<sequence>MPAEASEEQKGRSFVQHAGPLFLEYKPELQEDQSLEKATKGEVELYIEREAHGNITYTDSYTKPMKEESLALGKELVLSTPIQVSDLHTQERIMSAECNESSSESSVELPDREIVYLDDIEEFISPVSKDGNLQDQRLFVFKSFGIGLKEKTDYGIEEQRLYQEELISRKKKASTKARTRRSSLSRENHNIADIESATYYGVSNKIRSKILLRESQKSDGYLYHCRDENEREDENGGLQLCKYSHTNERGNNGKRELIEVPRLRGLTLPVERPKQSSVIPADNIYRSKSYPFELSNSSCKHIHPKLPDYDELAAKFMELKRANLQRKHQQLNNA</sequence>
<dbReference type="AlphaFoldDB" id="A0A022QBU7"/>
<proteinExistence type="predicted"/>
<evidence type="ECO:0000313" key="2">
    <source>
        <dbReference type="Proteomes" id="UP000030748"/>
    </source>
</evidence>
<organism evidence="1 2">
    <name type="scientific">Erythranthe guttata</name>
    <name type="common">Yellow monkey flower</name>
    <name type="synonym">Mimulus guttatus</name>
    <dbReference type="NCBI Taxonomy" id="4155"/>
    <lineage>
        <taxon>Eukaryota</taxon>
        <taxon>Viridiplantae</taxon>
        <taxon>Streptophyta</taxon>
        <taxon>Embryophyta</taxon>
        <taxon>Tracheophyta</taxon>
        <taxon>Spermatophyta</taxon>
        <taxon>Magnoliopsida</taxon>
        <taxon>eudicotyledons</taxon>
        <taxon>Gunneridae</taxon>
        <taxon>Pentapetalae</taxon>
        <taxon>asterids</taxon>
        <taxon>lamiids</taxon>
        <taxon>Lamiales</taxon>
        <taxon>Phrymaceae</taxon>
        <taxon>Erythranthe</taxon>
    </lineage>
</organism>
<reference evidence="1 2" key="1">
    <citation type="journal article" date="2013" name="Proc. Natl. Acad. Sci. U.S.A.">
        <title>Fine-scale variation in meiotic recombination in Mimulus inferred from population shotgun sequencing.</title>
        <authorList>
            <person name="Hellsten U."/>
            <person name="Wright K.M."/>
            <person name="Jenkins J."/>
            <person name="Shu S."/>
            <person name="Yuan Y."/>
            <person name="Wessler S.R."/>
            <person name="Schmutz J."/>
            <person name="Willis J.H."/>
            <person name="Rokhsar D.S."/>
        </authorList>
    </citation>
    <scope>NUCLEOTIDE SEQUENCE [LARGE SCALE GENOMIC DNA]</scope>
    <source>
        <strain evidence="2">cv. DUN x IM62</strain>
    </source>
</reference>
<dbReference type="STRING" id="4155.A0A022QBU7"/>
<dbReference type="eggNOG" id="KOG2027">
    <property type="taxonomic scope" value="Eukaryota"/>
</dbReference>
<dbReference type="EMBL" id="KI631751">
    <property type="protein sequence ID" value="EYU26147.1"/>
    <property type="molecule type" value="Genomic_DNA"/>
</dbReference>
<name>A0A022QBU7_ERYGU</name>
<dbReference type="Proteomes" id="UP000030748">
    <property type="component" value="Unassembled WGS sequence"/>
</dbReference>
<protein>
    <submittedName>
        <fullName evidence="1">Uncharacterized protein</fullName>
    </submittedName>
</protein>
<evidence type="ECO:0000313" key="1">
    <source>
        <dbReference type="EMBL" id="EYU26147.1"/>
    </source>
</evidence>
<accession>A0A022QBU7</accession>